<evidence type="ECO:0000313" key="3">
    <source>
        <dbReference type="Proteomes" id="UP000276215"/>
    </source>
</evidence>
<reference evidence="2 3" key="1">
    <citation type="journal article" date="2018" name="Nat. Ecol. Evol.">
        <title>Pezizomycetes genomes reveal the molecular basis of ectomycorrhizal truffle lifestyle.</title>
        <authorList>
            <person name="Murat C."/>
            <person name="Payen T."/>
            <person name="Noel B."/>
            <person name="Kuo A."/>
            <person name="Morin E."/>
            <person name="Chen J."/>
            <person name="Kohler A."/>
            <person name="Krizsan K."/>
            <person name="Balestrini R."/>
            <person name="Da Silva C."/>
            <person name="Montanini B."/>
            <person name="Hainaut M."/>
            <person name="Levati E."/>
            <person name="Barry K.W."/>
            <person name="Belfiori B."/>
            <person name="Cichocki N."/>
            <person name="Clum A."/>
            <person name="Dockter R.B."/>
            <person name="Fauchery L."/>
            <person name="Guy J."/>
            <person name="Iotti M."/>
            <person name="Le Tacon F."/>
            <person name="Lindquist E.A."/>
            <person name="Lipzen A."/>
            <person name="Malagnac F."/>
            <person name="Mello A."/>
            <person name="Molinier V."/>
            <person name="Miyauchi S."/>
            <person name="Poulain J."/>
            <person name="Riccioni C."/>
            <person name="Rubini A."/>
            <person name="Sitrit Y."/>
            <person name="Splivallo R."/>
            <person name="Traeger S."/>
            <person name="Wang M."/>
            <person name="Zifcakova L."/>
            <person name="Wipf D."/>
            <person name="Zambonelli A."/>
            <person name="Paolocci F."/>
            <person name="Nowrousian M."/>
            <person name="Ottonello S."/>
            <person name="Baldrian P."/>
            <person name="Spatafora J.W."/>
            <person name="Henrissat B."/>
            <person name="Nagy L.G."/>
            <person name="Aury J.M."/>
            <person name="Wincker P."/>
            <person name="Grigoriev I.V."/>
            <person name="Bonfante P."/>
            <person name="Martin F.M."/>
        </authorList>
    </citation>
    <scope>NUCLEOTIDE SEQUENCE [LARGE SCALE GENOMIC DNA]</scope>
    <source>
        <strain evidence="2 3">120613-1</strain>
    </source>
</reference>
<feature type="region of interest" description="Disordered" evidence="1">
    <location>
        <begin position="117"/>
        <end position="140"/>
    </location>
</feature>
<feature type="compositionally biased region" description="Basic residues" evidence="1">
    <location>
        <begin position="131"/>
        <end position="140"/>
    </location>
</feature>
<evidence type="ECO:0000256" key="1">
    <source>
        <dbReference type="SAM" id="MobiDB-lite"/>
    </source>
</evidence>
<keyword evidence="3" id="KW-1185">Reference proteome</keyword>
<organism evidence="2 3">
    <name type="scientific">Choiromyces venosus 120613-1</name>
    <dbReference type="NCBI Taxonomy" id="1336337"/>
    <lineage>
        <taxon>Eukaryota</taxon>
        <taxon>Fungi</taxon>
        <taxon>Dikarya</taxon>
        <taxon>Ascomycota</taxon>
        <taxon>Pezizomycotina</taxon>
        <taxon>Pezizomycetes</taxon>
        <taxon>Pezizales</taxon>
        <taxon>Tuberaceae</taxon>
        <taxon>Choiromyces</taxon>
    </lineage>
</organism>
<proteinExistence type="predicted"/>
<dbReference type="AlphaFoldDB" id="A0A3N4JV17"/>
<gene>
    <name evidence="2" type="ORF">L873DRAFT_1804636</name>
</gene>
<sequence>MGGWEGEEIVACLPITTGIQSLPPLLFFMPAKQQKKRGMERLIERLNDGNETTISVEAFEPVCRQRIRIVTVNTAWDQHSTTGSFWKVGGGNFELELHTESQANPFGIGVTVFLPQPPASSQRPLKANEKGRRRRQLERK</sequence>
<protein>
    <submittedName>
        <fullName evidence="2">Uncharacterized protein</fullName>
    </submittedName>
</protein>
<dbReference type="Proteomes" id="UP000276215">
    <property type="component" value="Unassembled WGS sequence"/>
</dbReference>
<dbReference type="EMBL" id="ML120377">
    <property type="protein sequence ID" value="RPB00869.1"/>
    <property type="molecule type" value="Genomic_DNA"/>
</dbReference>
<accession>A0A3N4JV17</accession>
<name>A0A3N4JV17_9PEZI</name>
<evidence type="ECO:0000313" key="2">
    <source>
        <dbReference type="EMBL" id="RPB00869.1"/>
    </source>
</evidence>